<evidence type="ECO:0000256" key="1">
    <source>
        <dbReference type="ARBA" id="ARBA00025483"/>
    </source>
</evidence>
<dbReference type="FunFam" id="3.30.420.10:FF:000045">
    <property type="entry name" value="3'-5' exonuclease DinG"/>
    <property type="match status" value="1"/>
</dbReference>
<dbReference type="GO" id="GO:0006259">
    <property type="term" value="P:DNA metabolic process"/>
    <property type="evidence" value="ECO:0007669"/>
    <property type="project" value="UniProtKB-ARBA"/>
</dbReference>
<dbReference type="PANTHER" id="PTHR30231">
    <property type="entry name" value="DNA POLYMERASE III SUBUNIT EPSILON"/>
    <property type="match status" value="1"/>
</dbReference>
<proteinExistence type="predicted"/>
<evidence type="ECO:0000256" key="2">
    <source>
        <dbReference type="ARBA" id="ARBA00026073"/>
    </source>
</evidence>
<dbReference type="CDD" id="cd06130">
    <property type="entry name" value="DNA_pol_III_epsilon_like"/>
    <property type="match status" value="1"/>
</dbReference>
<dbReference type="InterPro" id="IPR012337">
    <property type="entry name" value="RNaseH-like_sf"/>
</dbReference>
<dbReference type="InterPro" id="IPR013520">
    <property type="entry name" value="Ribonucl_H"/>
</dbReference>
<dbReference type="PANTHER" id="PTHR30231:SF42">
    <property type="entry name" value="EXONUCLEASE"/>
    <property type="match status" value="1"/>
</dbReference>
<name>A0A1B3ZGQ2_9SPHN</name>
<dbReference type="Proteomes" id="UP000094256">
    <property type="component" value="Chromosome"/>
</dbReference>
<dbReference type="Pfam" id="PF00929">
    <property type="entry name" value="RNase_T"/>
    <property type="match status" value="1"/>
</dbReference>
<dbReference type="SUPFAM" id="SSF53098">
    <property type="entry name" value="Ribonuclease H-like"/>
    <property type="match status" value="1"/>
</dbReference>
<evidence type="ECO:0000313" key="5">
    <source>
        <dbReference type="Proteomes" id="UP000094256"/>
    </source>
</evidence>
<evidence type="ECO:0000259" key="3">
    <source>
        <dbReference type="PROSITE" id="PS50172"/>
    </source>
</evidence>
<feature type="domain" description="BRCT" evidence="3">
    <location>
        <begin position="201"/>
        <end position="290"/>
    </location>
</feature>
<gene>
    <name evidence="4" type="ORF">AWL63_07515</name>
</gene>
<dbReference type="GO" id="GO:0008408">
    <property type="term" value="F:3'-5' exonuclease activity"/>
    <property type="evidence" value="ECO:0007669"/>
    <property type="project" value="TreeGrafter"/>
</dbReference>
<dbReference type="PROSITE" id="PS50172">
    <property type="entry name" value="BRCT"/>
    <property type="match status" value="1"/>
</dbReference>
<dbReference type="GO" id="GO:0003676">
    <property type="term" value="F:nucleic acid binding"/>
    <property type="evidence" value="ECO:0007669"/>
    <property type="project" value="InterPro"/>
</dbReference>
<dbReference type="KEGG" id="span:AWL63_07515"/>
<reference evidence="4 5" key="1">
    <citation type="submission" date="2016-01" db="EMBL/GenBank/DDBJ databases">
        <title>Complete genome and mega plasmid sequence of Sphingomonas panacis DCY99 elicits systemic resistance in rice to Xanthomonas oryzae.</title>
        <authorList>
            <person name="Kim Y.J."/>
            <person name="Yang D.C."/>
            <person name="Sing P."/>
        </authorList>
    </citation>
    <scope>NUCLEOTIDE SEQUENCE [LARGE SCALE GENOMIC DNA]</scope>
    <source>
        <strain evidence="4 5">DCY99</strain>
    </source>
</reference>
<dbReference type="OrthoDB" id="9803913at2"/>
<sequence length="290" mass="31054">MPSETAPSVVPTADDPPPDFVVVDVETACPRVSSICQIGIVGFRGGAEVFSYEMLVDPHDAFSPFNIRIHGISADHVAGKPSFAHIHPTVDAHLSGRITVAHSNFDKGALAAACRVHDRTPIRTTWLDSVRVAQRAWPDLPSHRLNVLTKYLGIRHKHHDALSDARAAGLVVVRAIEHTGIDLAGWLAPFAARGGTAPKAAKDGPLKGERIAILGGPRDGPLARQLAGAGARVLSSVGLTTTMLVVSNEQPYGRFYHAAPAYRRAEELRRAGSSLAILTEAEIAHRLETR</sequence>
<dbReference type="SMART" id="SM00479">
    <property type="entry name" value="EXOIII"/>
    <property type="match status" value="1"/>
</dbReference>
<dbReference type="AlphaFoldDB" id="A0A1B3ZGQ2"/>
<evidence type="ECO:0000313" key="4">
    <source>
        <dbReference type="EMBL" id="AOH86606.1"/>
    </source>
</evidence>
<organism evidence="4 5">
    <name type="scientific">Sphingomonas panacis</name>
    <dbReference type="NCBI Taxonomy" id="1560345"/>
    <lineage>
        <taxon>Bacteria</taxon>
        <taxon>Pseudomonadati</taxon>
        <taxon>Pseudomonadota</taxon>
        <taxon>Alphaproteobacteria</taxon>
        <taxon>Sphingomonadales</taxon>
        <taxon>Sphingomonadaceae</taxon>
        <taxon>Sphingomonas</taxon>
    </lineage>
</organism>
<comment type="subunit">
    <text evidence="2">DNA polymerase III contains a core (composed of alpha, epsilon and theta chains) that associates with a tau subunit. This core dimerizes to form the POLIII' complex. PolIII' associates with the gamma complex (composed of gamma, delta, delta', psi and chi chains) and with the beta chain to form the complete DNA polymerase III complex.</text>
</comment>
<dbReference type="GO" id="GO:0005829">
    <property type="term" value="C:cytosol"/>
    <property type="evidence" value="ECO:0007669"/>
    <property type="project" value="TreeGrafter"/>
</dbReference>
<dbReference type="InterPro" id="IPR036397">
    <property type="entry name" value="RNaseH_sf"/>
</dbReference>
<protein>
    <submittedName>
        <fullName evidence="4">Transposase</fullName>
    </submittedName>
</protein>
<dbReference type="Gene3D" id="3.30.420.10">
    <property type="entry name" value="Ribonuclease H-like superfamily/Ribonuclease H"/>
    <property type="match status" value="1"/>
</dbReference>
<accession>A0A1B3ZGQ2</accession>
<keyword evidence="5" id="KW-1185">Reference proteome</keyword>
<dbReference type="EMBL" id="CP014168">
    <property type="protein sequence ID" value="AOH86606.1"/>
    <property type="molecule type" value="Genomic_DNA"/>
</dbReference>
<comment type="function">
    <text evidence="1">DNA polymerase III is a complex, multichain enzyme responsible for most of the replicative synthesis in bacteria. The epsilon subunit contain the editing function and is a proofreading 3'-5' exonuclease.</text>
</comment>
<dbReference type="InterPro" id="IPR001357">
    <property type="entry name" value="BRCT_dom"/>
</dbReference>
<dbReference type="STRING" id="1560345.AWL63_07515"/>